<dbReference type="OrthoDB" id="5971471at2759"/>
<evidence type="ECO:0000313" key="2">
    <source>
        <dbReference type="Proteomes" id="UP000054630"/>
    </source>
</evidence>
<dbReference type="Proteomes" id="UP000054630">
    <property type="component" value="Unassembled WGS sequence"/>
</dbReference>
<organism evidence="1 2">
    <name type="scientific">Trichinella nelsoni</name>
    <dbReference type="NCBI Taxonomy" id="6336"/>
    <lineage>
        <taxon>Eukaryota</taxon>
        <taxon>Metazoa</taxon>
        <taxon>Ecdysozoa</taxon>
        <taxon>Nematoda</taxon>
        <taxon>Enoplea</taxon>
        <taxon>Dorylaimia</taxon>
        <taxon>Trichinellida</taxon>
        <taxon>Trichinellidae</taxon>
        <taxon>Trichinella</taxon>
    </lineage>
</organism>
<comment type="caution">
    <text evidence="1">The sequence shown here is derived from an EMBL/GenBank/DDBJ whole genome shotgun (WGS) entry which is preliminary data.</text>
</comment>
<evidence type="ECO:0000313" key="1">
    <source>
        <dbReference type="EMBL" id="KRX17676.1"/>
    </source>
</evidence>
<gene>
    <name evidence="1" type="ORF">T07_4495</name>
</gene>
<proteinExistence type="predicted"/>
<dbReference type="EMBL" id="JYDL01000084">
    <property type="protein sequence ID" value="KRX17676.1"/>
    <property type="molecule type" value="Genomic_DNA"/>
</dbReference>
<name>A0A0V0RTA4_9BILA</name>
<accession>A0A0V0RTA4</accession>
<sequence>MKQKEKSNNHSEGWHNRLVKNAGGSKLMFYRLLQLLMEEADYRISRHFDHHFRLKLDKQSLCCKTTTDH</sequence>
<dbReference type="AlphaFoldDB" id="A0A0V0RTA4"/>
<keyword evidence="2" id="KW-1185">Reference proteome</keyword>
<reference evidence="1 2" key="1">
    <citation type="submission" date="2015-01" db="EMBL/GenBank/DDBJ databases">
        <title>Evolution of Trichinella species and genotypes.</title>
        <authorList>
            <person name="Korhonen P.K."/>
            <person name="Edoardo P."/>
            <person name="Giuseppe L.R."/>
            <person name="Gasser R.B."/>
        </authorList>
    </citation>
    <scope>NUCLEOTIDE SEQUENCE [LARGE SCALE GENOMIC DNA]</scope>
    <source>
        <strain evidence="1">ISS37</strain>
    </source>
</reference>
<protein>
    <submittedName>
        <fullName evidence="1">Uncharacterized protein</fullName>
    </submittedName>
</protein>